<evidence type="ECO:0000256" key="1">
    <source>
        <dbReference type="ARBA" id="ARBA00004196"/>
    </source>
</evidence>
<reference evidence="6 7" key="1">
    <citation type="submission" date="2019-08" db="EMBL/GenBank/DDBJ databases">
        <title>In-depth cultivation of the pig gut microbiome towards novel bacterial diversity and tailored functional studies.</title>
        <authorList>
            <person name="Wylensek D."/>
            <person name="Hitch T.C.A."/>
            <person name="Clavel T."/>
        </authorList>
    </citation>
    <scope>NUCLEOTIDE SEQUENCE [LARGE SCALE GENOMIC DNA]</scope>
    <source>
        <strain evidence="6 7">Oil+RF-744-WCA-WT-13</strain>
    </source>
</reference>
<organism evidence="6 7">
    <name type="scientific">Bilifractor porci</name>
    <dbReference type="NCBI Taxonomy" id="2606636"/>
    <lineage>
        <taxon>Bacteria</taxon>
        <taxon>Bacillati</taxon>
        <taxon>Bacillota</taxon>
        <taxon>Clostridia</taxon>
        <taxon>Lachnospirales</taxon>
        <taxon>Lachnospiraceae</taxon>
        <taxon>Bilifractor</taxon>
    </lineage>
</organism>
<dbReference type="EMBL" id="VUMV01000004">
    <property type="protein sequence ID" value="MST82108.1"/>
    <property type="molecule type" value="Genomic_DNA"/>
</dbReference>
<feature type="compositionally biased region" description="Gly residues" evidence="4">
    <location>
        <begin position="176"/>
        <end position="186"/>
    </location>
</feature>
<feature type="coiled-coil region" evidence="3">
    <location>
        <begin position="142"/>
        <end position="169"/>
    </location>
</feature>
<feature type="region of interest" description="Disordered" evidence="4">
    <location>
        <begin position="406"/>
        <end position="508"/>
    </location>
</feature>
<keyword evidence="5" id="KW-0812">Transmembrane</keyword>
<evidence type="ECO:0000313" key="6">
    <source>
        <dbReference type="EMBL" id="MST82108.1"/>
    </source>
</evidence>
<proteinExistence type="predicted"/>
<sequence length="821" mass="87221">MTRTSRNRRGGWCLSATAGSPRRTENPRGRRQGMTGRSKKVVSVILTAAVLSGAAVGISVAVRKTTSSSGTALVISVNDVSYSGYMMDMAASMSGYVTTDAMQNVYLTDAETVSKVCVKEGQTVRKGDVLLEYDTSKTSLGLEKEKLNLQQIQLKMEVARKNLETLKTLKPVSDSDGGGDYGGGFGDEGEEENGESKLKTYANLTGDAAALNETDEDAGTQGNPLRYLCLEQTTIQPSFLEMLQKKAQERKLETVWFSLEVHAENSPDSPILRMWLGDSLSLADQLARQNTLKIDLAVSEAYTRLDGKAVAFNEDTAEENLGSREHPYRYLVRNGADIYLEDSFFSMLKEKNAGKDTCYFLLEAHEGDKVTGKLLTWKDSGTTGEKTWGRDALQREADGEICVSFAGNGKPEIKEQKDSAQEAKPTAEPSVTPTETPSVIPSVTPEVTPTETPASPAAEPSGTPPATEPSGAEMPGGSGAGSDSSAPAGKKEAAGAQQAAAQTASLKSAAGIPSGELAFAGNVRVSNLLTDSADAGLAGKNSGVSDGNSSDNSAGLSGGSELIPSDASYTKEEIADSRKEQEKALRDLELDERESRLKIQMTQEALDSGRVTAKLDGTVTKAGDPQSPPQDGSAFVQVSGSEGLYVKGGLPELLLGQVRTGDIVTVTSWQTGGMYQAEIQDISPYPDTSGVFNSGYSDSVSQSYYPFIARIAEKGADLKEGESLNIQLASSSSAQDSSGTGNTISIDQAFVRDDSGRKYVMKRGEDGKLKKQYIETGKLNGGSYEVKSGISPDDWIAFPYGKTAVEGAKTREASMEELVTS</sequence>
<evidence type="ECO:0000256" key="5">
    <source>
        <dbReference type="SAM" id="Phobius"/>
    </source>
</evidence>
<evidence type="ECO:0000256" key="4">
    <source>
        <dbReference type="SAM" id="MobiDB-lite"/>
    </source>
</evidence>
<accession>A0A7X2P9A6</accession>
<dbReference type="InterPro" id="IPR050465">
    <property type="entry name" value="UPF0194_transport"/>
</dbReference>
<feature type="compositionally biased region" description="Low complexity" evidence="4">
    <location>
        <begin position="436"/>
        <end position="461"/>
    </location>
</feature>
<dbReference type="PANTHER" id="PTHR32347">
    <property type="entry name" value="EFFLUX SYSTEM COMPONENT YKNX-RELATED"/>
    <property type="match status" value="1"/>
</dbReference>
<dbReference type="Gene3D" id="2.40.50.100">
    <property type="match status" value="1"/>
</dbReference>
<comment type="subcellular location">
    <subcellularLocation>
        <location evidence="1">Cell envelope</location>
    </subcellularLocation>
</comment>
<keyword evidence="5" id="KW-0472">Membrane</keyword>
<feature type="transmembrane region" description="Helical" evidence="5">
    <location>
        <begin position="41"/>
        <end position="62"/>
    </location>
</feature>
<feature type="compositionally biased region" description="Basic and acidic residues" evidence="4">
    <location>
        <begin position="411"/>
        <end position="421"/>
    </location>
</feature>
<comment type="caution">
    <text evidence="6">The sequence shown here is derived from an EMBL/GenBank/DDBJ whole genome shotgun (WGS) entry which is preliminary data.</text>
</comment>
<evidence type="ECO:0000313" key="7">
    <source>
        <dbReference type="Proteomes" id="UP000466864"/>
    </source>
</evidence>
<feature type="region of interest" description="Disordered" evidence="4">
    <location>
        <begin position="1"/>
        <end position="37"/>
    </location>
</feature>
<feature type="region of interest" description="Disordered" evidence="4">
    <location>
        <begin position="169"/>
        <end position="194"/>
    </location>
</feature>
<dbReference type="GO" id="GO:0030313">
    <property type="term" value="C:cell envelope"/>
    <property type="evidence" value="ECO:0007669"/>
    <property type="project" value="UniProtKB-SubCell"/>
</dbReference>
<feature type="compositionally biased region" description="Basic and acidic residues" evidence="4">
    <location>
        <begin position="569"/>
        <end position="581"/>
    </location>
</feature>
<dbReference type="PANTHER" id="PTHR32347:SF14">
    <property type="entry name" value="EFFLUX SYSTEM COMPONENT YKNX-RELATED"/>
    <property type="match status" value="1"/>
</dbReference>
<evidence type="ECO:0000256" key="2">
    <source>
        <dbReference type="ARBA" id="ARBA00023054"/>
    </source>
</evidence>
<feature type="compositionally biased region" description="Low complexity" evidence="4">
    <location>
        <begin position="481"/>
        <end position="508"/>
    </location>
</feature>
<keyword evidence="2 3" id="KW-0175">Coiled coil</keyword>
<protein>
    <submittedName>
        <fullName evidence="6">Biotin/lipoyl-binding protein</fullName>
    </submittedName>
</protein>
<gene>
    <name evidence="6" type="ORF">FYJ60_07255</name>
</gene>
<feature type="region of interest" description="Disordered" evidence="4">
    <location>
        <begin position="534"/>
        <end position="581"/>
    </location>
</feature>
<name>A0A7X2P9A6_9FIRM</name>
<keyword evidence="5" id="KW-1133">Transmembrane helix</keyword>
<dbReference type="Gene3D" id="2.40.420.20">
    <property type="match status" value="1"/>
</dbReference>
<dbReference type="Proteomes" id="UP000466864">
    <property type="component" value="Unassembled WGS sequence"/>
</dbReference>
<evidence type="ECO:0000256" key="3">
    <source>
        <dbReference type="SAM" id="Coils"/>
    </source>
</evidence>
<keyword evidence="7" id="KW-1185">Reference proteome</keyword>
<feature type="compositionally biased region" description="Low complexity" evidence="4">
    <location>
        <begin position="539"/>
        <end position="555"/>
    </location>
</feature>
<dbReference type="AlphaFoldDB" id="A0A7X2P9A6"/>